<reference evidence="14" key="1">
    <citation type="submission" date="2018-12" db="EMBL/GenBank/DDBJ databases">
        <title>The complete genome of Metarhizium rileyi, a key fungal pathogen of Lepidoptera.</title>
        <authorList>
            <person name="Binneck E."/>
            <person name="Lastra C.C.L."/>
            <person name="Sosa-Gomez D.R."/>
        </authorList>
    </citation>
    <scope>NUCLEOTIDE SEQUENCE [LARGE SCALE GENOMIC DNA]</scope>
    <source>
        <strain evidence="14">Cep018-CH2</strain>
    </source>
</reference>
<evidence type="ECO:0000256" key="2">
    <source>
        <dbReference type="ARBA" id="ARBA00004687"/>
    </source>
</evidence>
<evidence type="ECO:0000256" key="6">
    <source>
        <dbReference type="ARBA" id="ARBA00022679"/>
    </source>
</evidence>
<comment type="similarity">
    <text evidence="3">Belongs to the glycosyltransferase 22 family. PIGB subfamily.</text>
</comment>
<dbReference type="EC" id="2.4.1.-" evidence="12"/>
<dbReference type="PANTHER" id="PTHR22760">
    <property type="entry name" value="GLYCOSYLTRANSFERASE"/>
    <property type="match status" value="1"/>
</dbReference>
<evidence type="ECO:0000256" key="11">
    <source>
        <dbReference type="ARBA" id="ARBA00024708"/>
    </source>
</evidence>
<comment type="caution">
    <text evidence="13">The sequence shown here is derived from an EMBL/GenBank/DDBJ whole genome shotgun (WGS) entry which is preliminary data.</text>
</comment>
<dbReference type="Pfam" id="PF03901">
    <property type="entry name" value="Glyco_transf_22"/>
    <property type="match status" value="1"/>
</dbReference>
<protein>
    <recommendedName>
        <fullName evidence="12">Mannosyltransferase</fullName>
        <ecNumber evidence="12">2.4.1.-</ecNumber>
    </recommendedName>
</protein>
<evidence type="ECO:0000256" key="5">
    <source>
        <dbReference type="ARBA" id="ARBA00022676"/>
    </source>
</evidence>
<proteinExistence type="inferred from homology"/>
<evidence type="ECO:0000256" key="9">
    <source>
        <dbReference type="ARBA" id="ARBA00022989"/>
    </source>
</evidence>
<feature type="transmembrane region" description="Helical" evidence="12">
    <location>
        <begin position="362"/>
        <end position="383"/>
    </location>
</feature>
<sequence>MATTTANIRRNDRNRPNFLRSIIIIRLINAWWIATFFQPDEYFQSLEPAWRLAFGPESGAWLTWEWQHQLRSSLHPAMFSGGYLVADCIAKLLPAGNMLRSAVVVGSPKVLQAIIAGLGDWYTWQLAVKVFGPDSNASFFALFLQLFSPWQWYCSTRTFSNSLETTLTVMALYYWPWRIFSAATPTKENFKPVGILGSIWHLRTSLCLAAFAVVLRPTDLLVWATISGMVLTRVSLKGSSPLTGSMTMVLVRETSLCGSLVLCISVLSDYVYFGFWTFPPYNWLNFNISKSLAVFYGRNPWHYYLSQGIPLLCTTSLPFALWGLYKPGSTSTNESNILRVLAYAVFVTVGALSLISHKEVRFIYPLLPILNILAAPLAAYFFTSPPTPSSVSVTPRPRLRNRQYLFAALGVNLILAGYLSFLHQPAPLNVISYLRKEYERIHPTSVRYAHKTHRPPTPRDELFALFLMPCHSTPWRSHLYYPGLEAYALTCEPPLHTQPNTPARENYRDEADRFYDDPVVFLTDELFGPQRKMDVPRYIVGFEGVEPWLLQFLETPTGQALGIKPRRVWGGFNGWFNEDWRRSGRILVWDTGVYDDAPPVKHQSQRSPPL</sequence>
<dbReference type="GO" id="GO:0000026">
    <property type="term" value="F:alpha-1,2-mannosyltransferase activity"/>
    <property type="evidence" value="ECO:0007669"/>
    <property type="project" value="TreeGrafter"/>
</dbReference>
<evidence type="ECO:0000313" key="14">
    <source>
        <dbReference type="Proteomes" id="UP000317257"/>
    </source>
</evidence>
<dbReference type="UniPathway" id="UPA00196"/>
<evidence type="ECO:0000256" key="7">
    <source>
        <dbReference type="ARBA" id="ARBA00022692"/>
    </source>
</evidence>
<gene>
    <name evidence="13" type="primary">GPI10</name>
    <name evidence="13" type="ORF">ED733_003593</name>
</gene>
<dbReference type="PANTHER" id="PTHR22760:SF4">
    <property type="entry name" value="GPI MANNOSYLTRANSFERASE 3"/>
    <property type="match status" value="1"/>
</dbReference>
<dbReference type="EMBL" id="SBHS01000026">
    <property type="protein sequence ID" value="TWU72605.1"/>
    <property type="molecule type" value="Genomic_DNA"/>
</dbReference>
<keyword evidence="5 12" id="KW-0328">Glycosyltransferase</keyword>
<dbReference type="InterPro" id="IPR005599">
    <property type="entry name" value="GPI_mannosylTrfase"/>
</dbReference>
<evidence type="ECO:0000256" key="8">
    <source>
        <dbReference type="ARBA" id="ARBA00022824"/>
    </source>
</evidence>
<organism evidence="13 14">
    <name type="scientific">Metarhizium rileyi (strain RCEF 4871)</name>
    <name type="common">Nomuraea rileyi</name>
    <dbReference type="NCBI Taxonomy" id="1649241"/>
    <lineage>
        <taxon>Eukaryota</taxon>
        <taxon>Fungi</taxon>
        <taxon>Dikarya</taxon>
        <taxon>Ascomycota</taxon>
        <taxon>Pezizomycotina</taxon>
        <taxon>Sordariomycetes</taxon>
        <taxon>Hypocreomycetidae</taxon>
        <taxon>Hypocreales</taxon>
        <taxon>Clavicipitaceae</taxon>
        <taxon>Metarhizium</taxon>
    </lineage>
</organism>
<comment type="pathway">
    <text evidence="2">Glycolipid biosynthesis; glycosylphosphatidylinositol-anchor biosynthesis.</text>
</comment>
<keyword evidence="10 12" id="KW-0472">Membrane</keyword>
<dbReference type="GO" id="GO:0006506">
    <property type="term" value="P:GPI anchor biosynthetic process"/>
    <property type="evidence" value="ECO:0007669"/>
    <property type="project" value="UniProtKB-UniPathway"/>
</dbReference>
<accession>A0A5C6G3Y4</accession>
<dbReference type="GO" id="GO:0005789">
    <property type="term" value="C:endoplasmic reticulum membrane"/>
    <property type="evidence" value="ECO:0007669"/>
    <property type="project" value="UniProtKB-SubCell"/>
</dbReference>
<feature type="transmembrane region" description="Helical" evidence="12">
    <location>
        <begin position="256"/>
        <end position="281"/>
    </location>
</feature>
<evidence type="ECO:0000256" key="4">
    <source>
        <dbReference type="ARBA" id="ARBA00022502"/>
    </source>
</evidence>
<evidence type="ECO:0000256" key="1">
    <source>
        <dbReference type="ARBA" id="ARBA00004477"/>
    </source>
</evidence>
<keyword evidence="6" id="KW-0808">Transferase</keyword>
<feature type="transmembrane region" description="Helical" evidence="12">
    <location>
        <begin position="337"/>
        <end position="356"/>
    </location>
</feature>
<dbReference type="Proteomes" id="UP000317257">
    <property type="component" value="Unassembled WGS sequence"/>
</dbReference>
<keyword evidence="7 12" id="KW-0812">Transmembrane</keyword>
<feature type="transmembrane region" description="Helical" evidence="12">
    <location>
        <begin position="301"/>
        <end position="325"/>
    </location>
</feature>
<dbReference type="AlphaFoldDB" id="A0A5C6G3Y4"/>
<evidence type="ECO:0000256" key="10">
    <source>
        <dbReference type="ARBA" id="ARBA00023136"/>
    </source>
</evidence>
<keyword evidence="9 12" id="KW-1133">Transmembrane helix</keyword>
<keyword evidence="4" id="KW-0337">GPI-anchor biosynthesis</keyword>
<comment type="function">
    <text evidence="11">Mannosyltransferase involved in glycosylphosphatidylinositol-anchor biosynthesis. Transfers the third mannose to Man2-GlcN-acyl-PI during GPI precursor assembly.</text>
</comment>
<keyword evidence="8 12" id="KW-0256">Endoplasmic reticulum</keyword>
<name>A0A5C6G3Y4_METRR</name>
<feature type="transmembrane region" description="Helical" evidence="12">
    <location>
        <begin position="404"/>
        <end position="422"/>
    </location>
</feature>
<comment type="subcellular location">
    <subcellularLocation>
        <location evidence="1 12">Endoplasmic reticulum membrane</location>
        <topology evidence="1 12">Multi-pass membrane protein</topology>
    </subcellularLocation>
</comment>
<evidence type="ECO:0000313" key="13">
    <source>
        <dbReference type="EMBL" id="TWU72605.1"/>
    </source>
</evidence>
<evidence type="ECO:0000256" key="12">
    <source>
        <dbReference type="RuleBase" id="RU363075"/>
    </source>
</evidence>
<evidence type="ECO:0000256" key="3">
    <source>
        <dbReference type="ARBA" id="ARBA00006065"/>
    </source>
</evidence>